<dbReference type="Proteomes" id="UP000242757">
    <property type="component" value="Unassembled WGS sequence"/>
</dbReference>
<evidence type="ECO:0000313" key="10">
    <source>
        <dbReference type="Proteomes" id="UP000242757"/>
    </source>
</evidence>
<name>A0A233RC68_9GAMM</name>
<evidence type="ECO:0000256" key="7">
    <source>
        <dbReference type="ARBA" id="ARBA00023004"/>
    </source>
</evidence>
<keyword evidence="7" id="KW-0408">Iron</keyword>
<dbReference type="OrthoDB" id="979809at2"/>
<protein>
    <recommendedName>
        <fullName evidence="8">TauD/TfdA-like domain-containing protein</fullName>
    </recommendedName>
</protein>
<evidence type="ECO:0000256" key="5">
    <source>
        <dbReference type="ARBA" id="ARBA00022964"/>
    </source>
</evidence>
<comment type="cofactor">
    <cofactor evidence="1">
        <name>Fe(2+)</name>
        <dbReference type="ChEBI" id="CHEBI:29033"/>
    </cofactor>
</comment>
<dbReference type="Pfam" id="PF02668">
    <property type="entry name" value="TauD"/>
    <property type="match status" value="1"/>
</dbReference>
<dbReference type="InterPro" id="IPR038492">
    <property type="entry name" value="GBBH-like_N_sf"/>
</dbReference>
<dbReference type="InterPro" id="IPR042098">
    <property type="entry name" value="TauD-like_sf"/>
</dbReference>
<dbReference type="InterPro" id="IPR003819">
    <property type="entry name" value="TauD/TfdA-like"/>
</dbReference>
<evidence type="ECO:0000259" key="8">
    <source>
        <dbReference type="Pfam" id="PF02668"/>
    </source>
</evidence>
<dbReference type="GO" id="GO:0045329">
    <property type="term" value="P:carnitine biosynthetic process"/>
    <property type="evidence" value="ECO:0007669"/>
    <property type="project" value="TreeGrafter"/>
</dbReference>
<keyword evidence="5" id="KW-0223">Dioxygenase</keyword>
<dbReference type="FunFam" id="3.60.130.10:FF:000001">
    <property type="entry name" value="Trimethyllysine dioxygenase, mitochondrial"/>
    <property type="match status" value="1"/>
</dbReference>
<dbReference type="GO" id="GO:0016706">
    <property type="term" value="F:2-oxoglutarate-dependent dioxygenase activity"/>
    <property type="evidence" value="ECO:0007669"/>
    <property type="project" value="UniProtKB-ARBA"/>
</dbReference>
<evidence type="ECO:0000256" key="1">
    <source>
        <dbReference type="ARBA" id="ARBA00001954"/>
    </source>
</evidence>
<dbReference type="RefSeq" id="WP_094201575.1">
    <property type="nucleotide sequence ID" value="NZ_NBIM01000006.1"/>
</dbReference>
<sequence length="366" mass="41589">MLNDFEFEQNSLTLNWHDGRVTRLDVLWLQDHDPAGRHANGQRLISVLDLDWQATIQSVERQDDELVIRLSNDRRLHYSLARLHQDGLVSQQDDRGWSGKTLWRGEDFQVPTVDWQAYQSQDDARRRALAAVADSGLVLLRGVPCEPGQVLKVIETFGFVRETNYGRLFDVQTVVSPSNLAFSNLGLGPHTDNPYRDPVPGIQLLHCLANEVDGGENLLVDGFQAAAMLRQEYPEAFELLTQVRLPYRFSDGQADLRSRVPFIETDQAGNVLKVRYNNRSIAPFMLPFDEQRAFYQAYRLWAEVLSDPELALTFRLEPGDCLVFDNTRVMHARTAFTDGGRRHLQGAYSDLDGLYSSLYQSGAQSC</sequence>
<dbReference type="EMBL" id="NBIM01000006">
    <property type="protein sequence ID" value="OXY80985.1"/>
    <property type="molecule type" value="Genomic_DNA"/>
</dbReference>
<dbReference type="Gene3D" id="3.60.130.10">
    <property type="entry name" value="Clavaminate synthase-like"/>
    <property type="match status" value="1"/>
</dbReference>
<evidence type="ECO:0000313" key="9">
    <source>
        <dbReference type="EMBL" id="OXY80985.1"/>
    </source>
</evidence>
<proteinExistence type="inferred from homology"/>
<comment type="similarity">
    <text evidence="3">Belongs to the gamma-BBH/TMLD family.</text>
</comment>
<evidence type="ECO:0000256" key="6">
    <source>
        <dbReference type="ARBA" id="ARBA00023002"/>
    </source>
</evidence>
<keyword evidence="4" id="KW-0479">Metal-binding</keyword>
<evidence type="ECO:0000256" key="3">
    <source>
        <dbReference type="ARBA" id="ARBA00008654"/>
    </source>
</evidence>
<feature type="domain" description="TauD/TfdA-like" evidence="8">
    <location>
        <begin position="109"/>
        <end position="348"/>
    </location>
</feature>
<organism evidence="9 10">
    <name type="scientific">Oceanimonas doudoroffii</name>
    <dbReference type="NCBI Taxonomy" id="84158"/>
    <lineage>
        <taxon>Bacteria</taxon>
        <taxon>Pseudomonadati</taxon>
        <taxon>Pseudomonadota</taxon>
        <taxon>Gammaproteobacteria</taxon>
        <taxon>Aeromonadales</taxon>
        <taxon>Aeromonadaceae</taxon>
        <taxon>Oceanimonas</taxon>
    </lineage>
</organism>
<dbReference type="SUPFAM" id="SSF51197">
    <property type="entry name" value="Clavaminate synthase-like"/>
    <property type="match status" value="1"/>
</dbReference>
<dbReference type="Gene3D" id="3.30.2020.30">
    <property type="match status" value="1"/>
</dbReference>
<comment type="cofactor">
    <cofactor evidence="2">
        <name>L-ascorbate</name>
        <dbReference type="ChEBI" id="CHEBI:38290"/>
    </cofactor>
</comment>
<dbReference type="PANTHER" id="PTHR10696">
    <property type="entry name" value="GAMMA-BUTYROBETAINE HYDROXYLASE-RELATED"/>
    <property type="match status" value="1"/>
</dbReference>
<dbReference type="InterPro" id="IPR050411">
    <property type="entry name" value="AlphaKG_dependent_hydroxylases"/>
</dbReference>
<gene>
    <name evidence="9" type="ORF">B6S08_14770</name>
</gene>
<accession>A0A233RC68</accession>
<keyword evidence="6" id="KW-0560">Oxidoreductase</keyword>
<keyword evidence="10" id="KW-1185">Reference proteome</keyword>
<dbReference type="CDD" id="cd00250">
    <property type="entry name" value="CAS_like"/>
    <property type="match status" value="1"/>
</dbReference>
<evidence type="ECO:0000256" key="4">
    <source>
        <dbReference type="ARBA" id="ARBA00022723"/>
    </source>
</evidence>
<comment type="caution">
    <text evidence="9">The sequence shown here is derived from an EMBL/GenBank/DDBJ whole genome shotgun (WGS) entry which is preliminary data.</text>
</comment>
<dbReference type="AlphaFoldDB" id="A0A233RC68"/>
<dbReference type="GO" id="GO:0046872">
    <property type="term" value="F:metal ion binding"/>
    <property type="evidence" value="ECO:0007669"/>
    <property type="project" value="UniProtKB-KW"/>
</dbReference>
<dbReference type="PANTHER" id="PTHR10696:SF25">
    <property type="entry name" value="OXIDOREDUCTASE AIM17-RELATED"/>
    <property type="match status" value="1"/>
</dbReference>
<evidence type="ECO:0000256" key="2">
    <source>
        <dbReference type="ARBA" id="ARBA00001961"/>
    </source>
</evidence>
<reference evidence="9 10" key="1">
    <citation type="submission" date="2017-08" db="EMBL/GenBank/DDBJ databases">
        <title>A Genome Sequence of Oceanimonas doudoroffii ATCC 27123T.</title>
        <authorList>
            <person name="Brennan M.A."/>
            <person name="Maclea K.S."/>
            <person name="Mcclelland W.D."/>
            <person name="Trachtenberg A.M."/>
        </authorList>
    </citation>
    <scope>NUCLEOTIDE SEQUENCE [LARGE SCALE GENOMIC DNA]</scope>
    <source>
        <strain evidence="9 10">ATCC 27123</strain>
    </source>
</reference>